<reference evidence="6 7" key="1">
    <citation type="submission" date="2020-08" db="EMBL/GenBank/DDBJ databases">
        <title>Plant Genome Project.</title>
        <authorList>
            <person name="Zhang R.-G."/>
        </authorList>
    </citation>
    <scope>NUCLEOTIDE SEQUENCE [LARGE SCALE GENOMIC DNA]</scope>
    <source>
        <tissue evidence="6">Rhizome</tissue>
    </source>
</reference>
<evidence type="ECO:0000256" key="3">
    <source>
        <dbReference type="ARBA" id="ARBA00023002"/>
    </source>
</evidence>
<evidence type="ECO:0000313" key="7">
    <source>
        <dbReference type="Proteomes" id="UP000734854"/>
    </source>
</evidence>
<protein>
    <submittedName>
        <fullName evidence="6">Uncharacterized protein</fullName>
    </submittedName>
</protein>
<accession>A0A8J5FYJ4</accession>
<feature type="compositionally biased region" description="Basic and acidic residues" evidence="5">
    <location>
        <begin position="67"/>
        <end position="81"/>
    </location>
</feature>
<sequence length="402" mass="44064">MGSLLYDLFAALIYQANGEAMASVAMLLLDDTVVCMGRKCHAKTFLWWAGISLPLPPLPPASSSHGQAREAPSEREARAEASRDRASSRAALFSGRQVPTPPPPRRLPYRSLTLCLLLRWWSSETVAVVTGASRGIGYEISRQLAVQGLCVVLAARDLDRGCAAAYGLRAEGLNVQFRKLDVTHADSVQEFAKWIGDEYGGLDILVNNAGANFNTGANNSVEFAEEVIATNYLGTKLMIETMIPMMRPSPNGARILNTSSRLGRANGRRNRVGDVALREKLMNDDCLSEELIDGMVANFLRQVKEGTWASNGWPQVFTDYSISKLAVSVFTRLISRKLANRPGDHKIYINCYCPGWVKTAMTGWEGNSTAEEGADTAVWVVLLPSQLVTSGKFFAERHEISF</sequence>
<organism evidence="6 7">
    <name type="scientific">Zingiber officinale</name>
    <name type="common">Ginger</name>
    <name type="synonym">Amomum zingiber</name>
    <dbReference type="NCBI Taxonomy" id="94328"/>
    <lineage>
        <taxon>Eukaryota</taxon>
        <taxon>Viridiplantae</taxon>
        <taxon>Streptophyta</taxon>
        <taxon>Embryophyta</taxon>
        <taxon>Tracheophyta</taxon>
        <taxon>Spermatophyta</taxon>
        <taxon>Magnoliopsida</taxon>
        <taxon>Liliopsida</taxon>
        <taxon>Zingiberales</taxon>
        <taxon>Zingiberaceae</taxon>
        <taxon>Zingiber</taxon>
    </lineage>
</organism>
<evidence type="ECO:0000256" key="5">
    <source>
        <dbReference type="SAM" id="MobiDB-lite"/>
    </source>
</evidence>
<evidence type="ECO:0000313" key="6">
    <source>
        <dbReference type="EMBL" id="KAG6493071.1"/>
    </source>
</evidence>
<comment type="similarity">
    <text evidence="1 4">Belongs to the short-chain dehydrogenases/reductases (SDR) family.</text>
</comment>
<feature type="region of interest" description="Disordered" evidence="5">
    <location>
        <begin position="60"/>
        <end position="81"/>
    </location>
</feature>
<keyword evidence="3" id="KW-0560">Oxidoreductase</keyword>
<keyword evidence="2" id="KW-0521">NADP</keyword>
<dbReference type="EMBL" id="JACMSC010000013">
    <property type="protein sequence ID" value="KAG6493071.1"/>
    <property type="molecule type" value="Genomic_DNA"/>
</dbReference>
<proteinExistence type="inferred from homology"/>
<dbReference type="PRINTS" id="PR00081">
    <property type="entry name" value="GDHRDH"/>
</dbReference>
<dbReference type="Pfam" id="PF00106">
    <property type="entry name" value="adh_short"/>
    <property type="match status" value="1"/>
</dbReference>
<dbReference type="Proteomes" id="UP000734854">
    <property type="component" value="Unassembled WGS sequence"/>
</dbReference>
<dbReference type="AlphaFoldDB" id="A0A8J5FYJ4"/>
<dbReference type="Gene3D" id="3.40.50.720">
    <property type="entry name" value="NAD(P)-binding Rossmann-like Domain"/>
    <property type="match status" value="1"/>
</dbReference>
<dbReference type="SUPFAM" id="SSF51735">
    <property type="entry name" value="NAD(P)-binding Rossmann-fold domains"/>
    <property type="match status" value="1"/>
</dbReference>
<dbReference type="InterPro" id="IPR036291">
    <property type="entry name" value="NAD(P)-bd_dom_sf"/>
</dbReference>
<dbReference type="InterPro" id="IPR002347">
    <property type="entry name" value="SDR_fam"/>
</dbReference>
<dbReference type="PANTHER" id="PTHR43490">
    <property type="entry name" value="(+)-NEOMENTHOL DEHYDROGENASE"/>
    <property type="match status" value="1"/>
</dbReference>
<evidence type="ECO:0000256" key="1">
    <source>
        <dbReference type="ARBA" id="ARBA00006484"/>
    </source>
</evidence>
<dbReference type="PANTHER" id="PTHR43490:SF99">
    <property type="entry name" value="SHORT-CHAIN DEHYDROGENASE_REDUCTASE"/>
    <property type="match status" value="1"/>
</dbReference>
<keyword evidence="7" id="KW-1185">Reference proteome</keyword>
<comment type="caution">
    <text evidence="6">The sequence shown here is derived from an EMBL/GenBank/DDBJ whole genome shotgun (WGS) entry which is preliminary data.</text>
</comment>
<evidence type="ECO:0000256" key="2">
    <source>
        <dbReference type="ARBA" id="ARBA00022857"/>
    </source>
</evidence>
<evidence type="ECO:0000256" key="4">
    <source>
        <dbReference type="RuleBase" id="RU000363"/>
    </source>
</evidence>
<dbReference type="GO" id="GO:0016491">
    <property type="term" value="F:oxidoreductase activity"/>
    <property type="evidence" value="ECO:0007669"/>
    <property type="project" value="UniProtKB-KW"/>
</dbReference>
<gene>
    <name evidence="6" type="ORF">ZIOFF_048045</name>
</gene>
<dbReference type="PRINTS" id="PR00080">
    <property type="entry name" value="SDRFAMILY"/>
</dbReference>
<name>A0A8J5FYJ4_ZINOF</name>
<dbReference type="GO" id="GO:0016020">
    <property type="term" value="C:membrane"/>
    <property type="evidence" value="ECO:0007669"/>
    <property type="project" value="TreeGrafter"/>
</dbReference>
<dbReference type="FunFam" id="3.40.50.720:FF:000315">
    <property type="entry name" value="(+)-neomenthol dehydrogenase"/>
    <property type="match status" value="1"/>
</dbReference>